<evidence type="ECO:0000256" key="3">
    <source>
        <dbReference type="ARBA" id="ARBA00022989"/>
    </source>
</evidence>
<dbReference type="Pfam" id="PF02535">
    <property type="entry name" value="Zip"/>
    <property type="match status" value="1"/>
</dbReference>
<feature type="transmembrane region" description="Helical" evidence="5">
    <location>
        <begin position="31"/>
        <end position="51"/>
    </location>
</feature>
<evidence type="ECO:0000256" key="5">
    <source>
        <dbReference type="SAM" id="Phobius"/>
    </source>
</evidence>
<feature type="transmembrane region" description="Helical" evidence="5">
    <location>
        <begin position="72"/>
        <end position="91"/>
    </location>
</feature>
<proteinExistence type="predicted"/>
<dbReference type="EMBL" id="GBRH01163321">
    <property type="protein sequence ID" value="JAE34575.1"/>
    <property type="molecule type" value="Transcribed_RNA"/>
</dbReference>
<protein>
    <submittedName>
        <fullName evidence="6">Uncharacterized protein</fullName>
    </submittedName>
</protein>
<evidence type="ECO:0000256" key="2">
    <source>
        <dbReference type="ARBA" id="ARBA00022692"/>
    </source>
</evidence>
<keyword evidence="4 5" id="KW-0472">Membrane</keyword>
<keyword evidence="3 5" id="KW-1133">Transmembrane helix</keyword>
<evidence type="ECO:0000256" key="4">
    <source>
        <dbReference type="ARBA" id="ARBA00023136"/>
    </source>
</evidence>
<reference evidence="6" key="1">
    <citation type="submission" date="2014-09" db="EMBL/GenBank/DDBJ databases">
        <authorList>
            <person name="Magalhaes I.L.F."/>
            <person name="Oliveira U."/>
            <person name="Santos F.R."/>
            <person name="Vidigal T.H.D.A."/>
            <person name="Brescovit A.D."/>
            <person name="Santos A.J."/>
        </authorList>
    </citation>
    <scope>NUCLEOTIDE SEQUENCE</scope>
    <source>
        <tissue evidence="6">Shoot tissue taken approximately 20 cm above the soil surface</tissue>
    </source>
</reference>
<evidence type="ECO:0000313" key="6">
    <source>
        <dbReference type="EMBL" id="JAE34575.1"/>
    </source>
</evidence>
<dbReference type="GO" id="GO:0005886">
    <property type="term" value="C:plasma membrane"/>
    <property type="evidence" value="ECO:0007669"/>
    <property type="project" value="UniProtKB-SubCell"/>
</dbReference>
<dbReference type="GO" id="GO:0005385">
    <property type="term" value="F:zinc ion transmembrane transporter activity"/>
    <property type="evidence" value="ECO:0007669"/>
    <property type="project" value="TreeGrafter"/>
</dbReference>
<dbReference type="AlphaFoldDB" id="A0A0A9HBM5"/>
<comment type="subcellular location">
    <subcellularLocation>
        <location evidence="1">Cell membrane</location>
        <topology evidence="1">Multi-pass membrane protein</topology>
    </subcellularLocation>
</comment>
<name>A0A0A9HBM5_ARUDO</name>
<evidence type="ECO:0000256" key="1">
    <source>
        <dbReference type="ARBA" id="ARBA00004651"/>
    </source>
</evidence>
<keyword evidence="2 5" id="KW-0812">Transmembrane</keyword>
<dbReference type="InterPro" id="IPR003689">
    <property type="entry name" value="ZIP"/>
</dbReference>
<organism evidence="6">
    <name type="scientific">Arundo donax</name>
    <name type="common">Giant reed</name>
    <name type="synonym">Donax arundinaceus</name>
    <dbReference type="NCBI Taxonomy" id="35708"/>
    <lineage>
        <taxon>Eukaryota</taxon>
        <taxon>Viridiplantae</taxon>
        <taxon>Streptophyta</taxon>
        <taxon>Embryophyta</taxon>
        <taxon>Tracheophyta</taxon>
        <taxon>Spermatophyta</taxon>
        <taxon>Magnoliopsida</taxon>
        <taxon>Liliopsida</taxon>
        <taxon>Poales</taxon>
        <taxon>Poaceae</taxon>
        <taxon>PACMAD clade</taxon>
        <taxon>Arundinoideae</taxon>
        <taxon>Arundineae</taxon>
        <taxon>Arundo</taxon>
    </lineage>
</organism>
<sequence>MMAMFFSMTAPVGIAFGIAISSSYNVHSSTAFIIEGVFNSASAGILIYMSLVDLLATDFNKLKLQTNTKLQLLTYLALFLGAGLMSMLAIWA</sequence>
<accession>A0A0A9HBM5</accession>
<dbReference type="PANTHER" id="PTHR11040">
    <property type="entry name" value="ZINC/IRON TRANSPORTER"/>
    <property type="match status" value="1"/>
</dbReference>
<dbReference type="PANTHER" id="PTHR11040:SF181">
    <property type="entry name" value="ZINC TRANSPORTER 1"/>
    <property type="match status" value="1"/>
</dbReference>
<reference evidence="6" key="2">
    <citation type="journal article" date="2015" name="Data Brief">
        <title>Shoot transcriptome of the giant reed, Arundo donax.</title>
        <authorList>
            <person name="Barrero R.A."/>
            <person name="Guerrero F.D."/>
            <person name="Moolhuijzen P."/>
            <person name="Goolsby J.A."/>
            <person name="Tidwell J."/>
            <person name="Bellgard S.E."/>
            <person name="Bellgard M.I."/>
        </authorList>
    </citation>
    <scope>NUCLEOTIDE SEQUENCE</scope>
    <source>
        <tissue evidence="6">Shoot tissue taken approximately 20 cm above the soil surface</tissue>
    </source>
</reference>